<proteinExistence type="predicted"/>
<dbReference type="Gene3D" id="3.90.1300.10">
    <property type="entry name" value="Amidase signature (AS) domain"/>
    <property type="match status" value="1"/>
</dbReference>
<dbReference type="SUPFAM" id="SSF75304">
    <property type="entry name" value="Amidase signature (AS) enzymes"/>
    <property type="match status" value="1"/>
</dbReference>
<dbReference type="Pfam" id="PF01425">
    <property type="entry name" value="Amidase"/>
    <property type="match status" value="1"/>
</dbReference>
<organism evidence="2 3">
    <name type="scientific">Brevibacterium sediminis</name>
    <dbReference type="NCBI Taxonomy" id="1857024"/>
    <lineage>
        <taxon>Bacteria</taxon>
        <taxon>Bacillati</taxon>
        <taxon>Actinomycetota</taxon>
        <taxon>Actinomycetes</taxon>
        <taxon>Micrococcales</taxon>
        <taxon>Brevibacteriaceae</taxon>
        <taxon>Brevibacterium</taxon>
    </lineage>
</organism>
<evidence type="ECO:0000259" key="1">
    <source>
        <dbReference type="Pfam" id="PF01425"/>
    </source>
</evidence>
<dbReference type="EMBL" id="BMJG01000003">
    <property type="protein sequence ID" value="GGC32393.1"/>
    <property type="molecule type" value="Genomic_DNA"/>
</dbReference>
<dbReference type="InterPro" id="IPR000120">
    <property type="entry name" value="Amidase"/>
</dbReference>
<dbReference type="Proteomes" id="UP000632322">
    <property type="component" value="Unassembled WGS sequence"/>
</dbReference>
<dbReference type="PANTHER" id="PTHR11895:SF176">
    <property type="entry name" value="AMIDASE AMID-RELATED"/>
    <property type="match status" value="1"/>
</dbReference>
<dbReference type="InterPro" id="IPR023631">
    <property type="entry name" value="Amidase_dom"/>
</dbReference>
<gene>
    <name evidence="2" type="primary">amiD</name>
    <name evidence="2" type="ORF">GCM10010974_13530</name>
</gene>
<dbReference type="PROSITE" id="PS00571">
    <property type="entry name" value="AMIDASES"/>
    <property type="match status" value="1"/>
</dbReference>
<comment type="caution">
    <text evidence="2">The sequence shown here is derived from an EMBL/GenBank/DDBJ whole genome shotgun (WGS) entry which is preliminary data.</text>
</comment>
<dbReference type="PANTHER" id="PTHR11895">
    <property type="entry name" value="TRANSAMIDASE"/>
    <property type="match status" value="1"/>
</dbReference>
<dbReference type="InterPro" id="IPR036928">
    <property type="entry name" value="AS_sf"/>
</dbReference>
<reference evidence="3" key="1">
    <citation type="journal article" date="2019" name="Int. J. Syst. Evol. Microbiol.">
        <title>The Global Catalogue of Microorganisms (GCM) 10K type strain sequencing project: providing services to taxonomists for standard genome sequencing and annotation.</title>
        <authorList>
            <consortium name="The Broad Institute Genomics Platform"/>
            <consortium name="The Broad Institute Genome Sequencing Center for Infectious Disease"/>
            <person name="Wu L."/>
            <person name="Ma J."/>
        </authorList>
    </citation>
    <scope>NUCLEOTIDE SEQUENCE [LARGE SCALE GENOMIC DNA]</scope>
    <source>
        <strain evidence="3">CGMCC 1.15472</strain>
    </source>
</reference>
<feature type="domain" description="Amidase" evidence="1">
    <location>
        <begin position="35"/>
        <end position="454"/>
    </location>
</feature>
<sequence length="475" mass="50197">MQGGMMTTPTSTEIPFLELHEVSTLIRTRQLSSREVTEAMLERIDSLEPRLQAFATVMAESALAEADRADSLLSRGNWLGDLHGVPVAAKDLANTHDAPTGAGTTIHADFRPDFDATVVARLRTAGAVVLGKLRLTEGAFTGHHPDLPTPVNPWDADTWSGVSSSGSGVATAAGLCFASLGSDTGGSIRLPSSANGVTGLKPTWGRVSRHGIFALAPSLDHIGPMTRSSRDTAIVLRAIAGHDPADPTSSLESVPDYPNTLRVDEAPVVGFDRKLAEEHFDAATNAMLEDTIETVTGLGWRVLEVETPGFEAAAKEWTALCGIETAGVHAATYPARADEYGPDLSGLIEIGRGLSAIDYHRLLESRRDFTGRMRTLMADIDLLLLPGIGVGSPTIAQMANLGSDQKLFAAVTIPTAPIDNCGMPSITLPAGFTERGTPLAAQFVGGDFTEPLVLAAGHAFQQVTDFHTRHPEITG</sequence>
<evidence type="ECO:0000313" key="2">
    <source>
        <dbReference type="EMBL" id="GGC32393.1"/>
    </source>
</evidence>
<protein>
    <submittedName>
        <fullName evidence="2">Amidase AmiD</fullName>
    </submittedName>
</protein>
<accession>A0ABQ1M0V2</accession>
<name>A0ABQ1M0V2_9MICO</name>
<keyword evidence="3" id="KW-1185">Reference proteome</keyword>
<evidence type="ECO:0000313" key="3">
    <source>
        <dbReference type="Proteomes" id="UP000632322"/>
    </source>
</evidence>
<dbReference type="InterPro" id="IPR020556">
    <property type="entry name" value="Amidase_CS"/>
</dbReference>